<accession>A0A135L4I4</accession>
<dbReference type="Pfam" id="PF13625">
    <property type="entry name" value="Helicase_C_3"/>
    <property type="match status" value="1"/>
</dbReference>
<dbReference type="RefSeq" id="WP_068725038.1">
    <property type="nucleotide sequence ID" value="NZ_LSKU01000001.1"/>
</dbReference>
<evidence type="ECO:0000259" key="1">
    <source>
        <dbReference type="Pfam" id="PF13625"/>
    </source>
</evidence>
<protein>
    <recommendedName>
        <fullName evidence="1">Helicase XPB/Ssl2 N-terminal domain-containing protein</fullName>
    </recommendedName>
</protein>
<sequence>MQLGSYLEQLSPSTLKKIIEEHQIKVNSNQPNQMVEQLIKLFSNSDALREIFEKMTNLEKEVLSYFIVQIPNQIFPYRKLDKLRGTLNRNEFEYGLIKLRRKGILYTIRKSWGEVAYTIPEQLFLQWHRFLFFQNFNQQSEEQTPYTLEPSPKGDLEEDLFQFLTYIQTESVPLTQRGTVHKRHLAKLSEHFGMDETLLSKFPMNRDHLYEYPVFLQLLLVIAETMDLIEKTDQLVGTDKIEKWFTLTQGERRGLLEQLIRIQFKSSDIFLQHLFFMLFHFPEGRWYSFTSIFHRLAKRLNRPVTEEFVVRAEQEILKPLYAFGWIELGKDTDGNWLFKWLPKEKEELAQIYVQPNYELLVPKNFPYRLRAQLEQFAVLEQIDQMNRYRLTKDSILKGLEKQKSIEDILAFLERLSMIPIGDHFKQTLLDWGKNYGTISFLDVRIMVCQSEEIANTLKSLQRFKEWIIGEISPTHLIIKRERFDFLLQNLQQAGFNPNKQIWTEDRVLMGQEIEEEEETPFEVLRNKDYRIENVFPSFPFHI</sequence>
<gene>
    <name evidence="2" type="ORF">U473_07820</name>
</gene>
<dbReference type="STRING" id="1413211.U473_07820"/>
<dbReference type="OrthoDB" id="2987331at2"/>
<dbReference type="EMBL" id="LSKU01000001">
    <property type="protein sequence ID" value="KXG43924.1"/>
    <property type="molecule type" value="Genomic_DNA"/>
</dbReference>
<reference evidence="2 3" key="1">
    <citation type="submission" date="2016-02" db="EMBL/GenBank/DDBJ databases">
        <title>Draft Genome for Tepidibacillus decaturensis nov. sp. Strain Z9, an Anaerobic, Moderately Thermophilic and Heterotrophic Bacterium from Deep Subsurface of the Illinois Basin, USA.</title>
        <authorList>
            <person name="Dong Y."/>
            <person name="Chang J.Y."/>
            <person name="Sanford R."/>
            <person name="Fouke B.W."/>
        </authorList>
    </citation>
    <scope>NUCLEOTIDE SEQUENCE [LARGE SCALE GENOMIC DNA]</scope>
    <source>
        <strain evidence="2 3">Z9</strain>
    </source>
</reference>
<evidence type="ECO:0000313" key="2">
    <source>
        <dbReference type="EMBL" id="KXG43924.1"/>
    </source>
</evidence>
<name>A0A135L4I4_9BACI</name>
<organism evidence="2 3">
    <name type="scientific">Tepidibacillus decaturensis</name>
    <dbReference type="NCBI Taxonomy" id="1413211"/>
    <lineage>
        <taxon>Bacteria</taxon>
        <taxon>Bacillati</taxon>
        <taxon>Bacillota</taxon>
        <taxon>Bacilli</taxon>
        <taxon>Bacillales</taxon>
        <taxon>Bacillaceae</taxon>
        <taxon>Tepidibacillus</taxon>
    </lineage>
</organism>
<dbReference type="AlphaFoldDB" id="A0A135L4I4"/>
<evidence type="ECO:0000313" key="3">
    <source>
        <dbReference type="Proteomes" id="UP000070352"/>
    </source>
</evidence>
<feature type="domain" description="Helicase XPB/Ssl2 N-terminal" evidence="1">
    <location>
        <begin position="352"/>
        <end position="455"/>
    </location>
</feature>
<dbReference type="Proteomes" id="UP000070352">
    <property type="component" value="Unassembled WGS sequence"/>
</dbReference>
<keyword evidence="3" id="KW-1185">Reference proteome</keyword>
<proteinExistence type="predicted"/>
<dbReference type="InterPro" id="IPR032830">
    <property type="entry name" value="XPB/Ssl2_N"/>
</dbReference>
<comment type="caution">
    <text evidence="2">The sequence shown here is derived from an EMBL/GenBank/DDBJ whole genome shotgun (WGS) entry which is preliminary data.</text>
</comment>